<evidence type="ECO:0000259" key="1">
    <source>
        <dbReference type="Pfam" id="PF01526"/>
    </source>
</evidence>
<dbReference type="InterPro" id="IPR002513">
    <property type="entry name" value="Tn3_Tnp_DDE_dom"/>
</dbReference>
<dbReference type="EMBL" id="LELG01000224">
    <property type="protein sequence ID" value="KMQ79925.1"/>
    <property type="molecule type" value="Genomic_DNA"/>
</dbReference>
<gene>
    <name evidence="2" type="ORF">BPMI_00063</name>
</gene>
<feature type="domain" description="Tn3 transposase DDE" evidence="1">
    <location>
        <begin position="93"/>
        <end position="413"/>
    </location>
</feature>
<comment type="caution">
    <text evidence="2">The sequence shown here is derived from an EMBL/GenBank/DDBJ whole genome shotgun (WGS) entry which is preliminary data.</text>
</comment>
<organism evidence="2 3">
    <name type="scientific">Candidatus Burkholderia pumila</name>
    <dbReference type="NCBI Taxonomy" id="1090375"/>
    <lineage>
        <taxon>Bacteria</taxon>
        <taxon>Pseudomonadati</taxon>
        <taxon>Pseudomonadota</taxon>
        <taxon>Betaproteobacteria</taxon>
        <taxon>Burkholderiales</taxon>
        <taxon>Burkholderiaceae</taxon>
        <taxon>Burkholderia</taxon>
    </lineage>
</organism>
<reference evidence="2 3" key="1">
    <citation type="submission" date="2015-06" db="EMBL/GenBank/DDBJ databases">
        <title>Comparative genomics of Burkholderia leaf nodule symbionts.</title>
        <authorList>
            <person name="Carlier A."/>
            <person name="Eberl L."/>
            <person name="Pinto-Carbo M."/>
        </authorList>
    </citation>
    <scope>NUCLEOTIDE SEQUENCE [LARGE SCALE GENOMIC DNA]</scope>
    <source>
        <strain evidence="2 3">UZHbot3</strain>
    </source>
</reference>
<name>A0ABR5HKV0_9BURK</name>
<dbReference type="Pfam" id="PF01526">
    <property type="entry name" value="DDE_Tnp_Tn3"/>
    <property type="match status" value="1"/>
</dbReference>
<keyword evidence="3" id="KW-1185">Reference proteome</keyword>
<sequence length="436" mass="48871">MVLNGRPPDRWCAVRWGYPAPPGQRLQQLQPNWIRHWRAAEARLPHNPAVRIETVAGKDELVLSPLDRLDEPPTLKALRDEVRARMPRVDLPEIVLEIAVRTGFTQAFRHVTERISRASDLTTSLCAVLLAQACNTGPEPFVRQDIPALRRARLLWVDQHYVRDDTLGAANTMLVAAQSRIELARIWGGGNVASADGLRFVVPVRSVHAAPNPKYFFNQQRGVTWYNLISDQASGLNAITVPGTLRDSLVLLAVVLEQPTELQPTRIMTDTVAYSDVVFGLFRLLGYRFSPRLADIGGTRFWRIDPDADYGELNGLARQRVMLNWIEPFWDDLLRLAGSLKLGLVPATGIMRVLQAGDRMTPLARAVAEFGRIEKTIHTLRYRRVIDNEAHRRDTLIQLNLESAGISLRANFFMASAANCTSSIAKARKTSWAPSD</sequence>
<dbReference type="Proteomes" id="UP000242951">
    <property type="component" value="Unassembled WGS sequence"/>
</dbReference>
<proteinExistence type="predicted"/>
<protein>
    <submittedName>
        <fullName evidence="2">Mobile element protein</fullName>
    </submittedName>
</protein>
<evidence type="ECO:0000313" key="2">
    <source>
        <dbReference type="EMBL" id="KMQ79925.1"/>
    </source>
</evidence>
<accession>A0ABR5HKV0</accession>
<evidence type="ECO:0000313" key="3">
    <source>
        <dbReference type="Proteomes" id="UP000242951"/>
    </source>
</evidence>